<dbReference type="Gene3D" id="3.40.50.300">
    <property type="entry name" value="P-loop containing nucleotide triphosphate hydrolases"/>
    <property type="match status" value="1"/>
</dbReference>
<reference evidence="2" key="1">
    <citation type="submission" date="2016-10" db="EMBL/GenBank/DDBJ databases">
        <title>Sequence of Gallionella enrichment culture.</title>
        <authorList>
            <person name="Poehlein A."/>
            <person name="Muehling M."/>
            <person name="Daniel R."/>
        </authorList>
    </citation>
    <scope>NUCLEOTIDE SEQUENCE</scope>
</reference>
<dbReference type="SMART" id="SM00491">
    <property type="entry name" value="HELICc2"/>
    <property type="match status" value="1"/>
</dbReference>
<sequence length="122" mass="13496">MEQHRARIGRGEKSVIFGLDGFSEGVDLPGELCTRVVITKLPFQQLEDPVLKTHSEALEAAGLSAFNLLSLPRAGVKFAQLCGRLLRTETDHGDILVPDVRLARKRYGAQLLRSVPIRHQVV</sequence>
<dbReference type="InterPro" id="IPR006555">
    <property type="entry name" value="ATP-dep_Helicase_C"/>
</dbReference>
<organism evidence="2">
    <name type="scientific">mine drainage metagenome</name>
    <dbReference type="NCBI Taxonomy" id="410659"/>
    <lineage>
        <taxon>unclassified sequences</taxon>
        <taxon>metagenomes</taxon>
        <taxon>ecological metagenomes</taxon>
    </lineage>
</organism>
<evidence type="ECO:0000259" key="1">
    <source>
        <dbReference type="SMART" id="SM00491"/>
    </source>
</evidence>
<dbReference type="GO" id="GO:0003678">
    <property type="term" value="F:DNA helicase activity"/>
    <property type="evidence" value="ECO:0007669"/>
    <property type="project" value="UniProtKB-EC"/>
</dbReference>
<dbReference type="GO" id="GO:0003676">
    <property type="term" value="F:nucleic acid binding"/>
    <property type="evidence" value="ECO:0007669"/>
    <property type="project" value="InterPro"/>
</dbReference>
<dbReference type="InterPro" id="IPR027417">
    <property type="entry name" value="P-loop_NTPase"/>
</dbReference>
<keyword evidence="2" id="KW-0067">ATP-binding</keyword>
<feature type="domain" description="ATP-dependent helicase C-terminal" evidence="1">
    <location>
        <begin position="1"/>
        <end position="104"/>
    </location>
</feature>
<name>A0A1J5P415_9ZZZZ</name>
<protein>
    <submittedName>
        <fullName evidence="2">Putative ATP-dependent helicase DinG</fullName>
        <ecNumber evidence="2">3.6.4.12</ecNumber>
    </submittedName>
</protein>
<keyword evidence="2" id="KW-0378">Hydrolase</keyword>
<dbReference type="EMBL" id="MLJW01006708">
    <property type="protein sequence ID" value="OIQ66289.1"/>
    <property type="molecule type" value="Genomic_DNA"/>
</dbReference>
<dbReference type="GO" id="GO:0006139">
    <property type="term" value="P:nucleobase-containing compound metabolic process"/>
    <property type="evidence" value="ECO:0007669"/>
    <property type="project" value="InterPro"/>
</dbReference>
<comment type="caution">
    <text evidence="2">The sequence shown here is derived from an EMBL/GenBank/DDBJ whole genome shotgun (WGS) entry which is preliminary data.</text>
</comment>
<dbReference type="GO" id="GO:0005524">
    <property type="term" value="F:ATP binding"/>
    <property type="evidence" value="ECO:0007669"/>
    <property type="project" value="InterPro"/>
</dbReference>
<proteinExistence type="predicted"/>
<dbReference type="AlphaFoldDB" id="A0A1J5P415"/>
<evidence type="ECO:0000313" key="2">
    <source>
        <dbReference type="EMBL" id="OIQ66289.1"/>
    </source>
</evidence>
<keyword evidence="2" id="KW-0347">Helicase</keyword>
<dbReference type="Pfam" id="PF13307">
    <property type="entry name" value="Helicase_C_2"/>
    <property type="match status" value="1"/>
</dbReference>
<keyword evidence="2" id="KW-0547">Nucleotide-binding</keyword>
<dbReference type="GO" id="GO:0016818">
    <property type="term" value="F:hydrolase activity, acting on acid anhydrides, in phosphorus-containing anhydrides"/>
    <property type="evidence" value="ECO:0007669"/>
    <property type="project" value="InterPro"/>
</dbReference>
<accession>A0A1J5P415</accession>
<gene>
    <name evidence="2" type="primary">dinG_8</name>
    <name evidence="2" type="ORF">GALL_521420</name>
</gene>
<dbReference type="EC" id="3.6.4.12" evidence="2"/>